<evidence type="ECO:0000256" key="13">
    <source>
        <dbReference type="PIRNR" id="PIRNR006446"/>
    </source>
</evidence>
<feature type="transmembrane region" description="Helical" evidence="13">
    <location>
        <begin position="484"/>
        <end position="508"/>
    </location>
</feature>
<reference evidence="14 15" key="1">
    <citation type="submission" date="2011-08" db="EMBL/GenBank/DDBJ databases">
        <title>The Genome Sequence of Alistipes indistinctus YIT 12060.</title>
        <authorList>
            <consortium name="The Broad Institute Genome Sequencing Platform"/>
            <person name="Earl A."/>
            <person name="Ward D."/>
            <person name="Feldgarden M."/>
            <person name="Gevers D."/>
            <person name="Morotomi M."/>
            <person name="Young S.K."/>
            <person name="Zeng Q."/>
            <person name="Gargeya S."/>
            <person name="Fitzgerald M."/>
            <person name="Haas B."/>
            <person name="Abouelleil A."/>
            <person name="Alvarado L."/>
            <person name="Arachchi H.M."/>
            <person name="Berlin A."/>
            <person name="Brown A."/>
            <person name="Chapman S.B."/>
            <person name="Chen Z."/>
            <person name="Dunbar C."/>
            <person name="Freedman E."/>
            <person name="Gearin G."/>
            <person name="Gellesch M."/>
            <person name="Goldberg J."/>
            <person name="Griggs A."/>
            <person name="Gujja S."/>
            <person name="Heiman D."/>
            <person name="Howarth C."/>
            <person name="Larson L."/>
            <person name="Lui A."/>
            <person name="MacDonald P.J.P."/>
            <person name="Montmayeur A."/>
            <person name="Murphy C."/>
            <person name="Neiman D."/>
            <person name="Pearson M."/>
            <person name="Priest M."/>
            <person name="Roberts A."/>
            <person name="Saif S."/>
            <person name="Shea T."/>
            <person name="Shenoy N."/>
            <person name="Sisk P."/>
            <person name="Stolte C."/>
            <person name="Sykes S."/>
            <person name="Wortman J."/>
            <person name="Nusbaum C."/>
            <person name="Birren B."/>
        </authorList>
    </citation>
    <scope>NUCLEOTIDE SEQUENCE [LARGE SCALE GENOMIC DNA]</scope>
    <source>
        <strain evidence="14 15">YIT 12060</strain>
    </source>
</reference>
<evidence type="ECO:0000256" key="11">
    <source>
        <dbReference type="ARBA" id="ARBA00023004"/>
    </source>
</evidence>
<dbReference type="GO" id="GO:0020037">
    <property type="term" value="F:heme binding"/>
    <property type="evidence" value="ECO:0007669"/>
    <property type="project" value="TreeGrafter"/>
</dbReference>
<keyword evidence="12 13" id="KW-0472">Membrane</keyword>
<evidence type="ECO:0000256" key="3">
    <source>
        <dbReference type="ARBA" id="ARBA00022448"/>
    </source>
</evidence>
<dbReference type="EMBL" id="ADLD01000013">
    <property type="protein sequence ID" value="EHB91932.1"/>
    <property type="molecule type" value="Genomic_DNA"/>
</dbReference>
<dbReference type="GO" id="GO:0070069">
    <property type="term" value="C:cytochrome complex"/>
    <property type="evidence" value="ECO:0007669"/>
    <property type="project" value="UniProtKB-UniRule"/>
</dbReference>
<feature type="transmembrane region" description="Helical" evidence="13">
    <location>
        <begin position="100"/>
        <end position="124"/>
    </location>
</feature>
<dbReference type="GO" id="GO:0046872">
    <property type="term" value="F:metal ion binding"/>
    <property type="evidence" value="ECO:0007669"/>
    <property type="project" value="UniProtKB-UniRule"/>
</dbReference>
<organism evidence="14 15">
    <name type="scientific">Alistipes indistinctus YIT 12060</name>
    <dbReference type="NCBI Taxonomy" id="742725"/>
    <lineage>
        <taxon>Bacteria</taxon>
        <taxon>Pseudomonadati</taxon>
        <taxon>Bacteroidota</taxon>
        <taxon>Bacteroidia</taxon>
        <taxon>Bacteroidales</taxon>
        <taxon>Rikenellaceae</taxon>
        <taxon>Alistipes</taxon>
    </lineage>
</organism>
<name>G5HBG6_9BACT</name>
<dbReference type="PANTHER" id="PTHR30365:SF0">
    <property type="entry name" value="CYTOCHROME BD-I UBIQUINOL OXIDASE SUBUNIT 1"/>
    <property type="match status" value="1"/>
</dbReference>
<evidence type="ECO:0008006" key="16">
    <source>
        <dbReference type="Google" id="ProtNLM"/>
    </source>
</evidence>
<proteinExistence type="inferred from homology"/>
<dbReference type="PANTHER" id="PTHR30365">
    <property type="entry name" value="CYTOCHROME D UBIQUINOL OXIDASE"/>
    <property type="match status" value="1"/>
</dbReference>
<evidence type="ECO:0000256" key="4">
    <source>
        <dbReference type="ARBA" id="ARBA00022475"/>
    </source>
</evidence>
<keyword evidence="3 13" id="KW-0813">Transport</keyword>
<dbReference type="eggNOG" id="COG1271">
    <property type="taxonomic scope" value="Bacteria"/>
</dbReference>
<accession>G5HBG6</accession>
<evidence type="ECO:0000256" key="7">
    <source>
        <dbReference type="ARBA" id="ARBA00022692"/>
    </source>
</evidence>
<keyword evidence="4 13" id="KW-1003">Cell membrane</keyword>
<keyword evidence="9 13" id="KW-0249">Electron transport</keyword>
<dbReference type="PATRIC" id="fig|742725.3.peg.2077"/>
<sequence>MILSTTDWMQVVDWSRAQFAMTAIYHWLFVPLTLGLGIICAIMESIYYRTGNEFWKRTTKFWMRIFGINFAIGVATGIILEFEFGTNWSNYSHFVGDIFGAPLAIEGIMAFFLESTFIAVMFFGWNKVSKGFHLTATWLTAIGANLSALWILVANAWMQYPIGMTFNIATARNEMTSFWDVLLSPVALNKFFHTVTSGYVLAAVVVVGISAWFLLRKREGQMAKDSIKVAGIFGLVSSLALLYSGDGSGEQVAKTQPMKLAAMEALYDGSRGAGLTVIGILKPENERTDNENAYYFKIDIPKLLSILSFKDSKAYVAGINDLIDGNEAEGILSTQEKIERGRVAIEQLAIYHKALKEKDSAEIARVTALFNPDTPQGKAFLAENFKYFGYGYLNAPTDTIPNVPLVFYTFRIMVALGCYFILLFAVVLALVYRDTIDKRRWLLLALVWSIPLAYIASVSGWIVAEVGRQPWTIQDLLPTVASVSRINASSVMVTFFIFVALFTTLLIAELMIVTKQIKIGPKDETAPADKPNK</sequence>
<evidence type="ECO:0000313" key="15">
    <source>
        <dbReference type="Proteomes" id="UP000006008"/>
    </source>
</evidence>
<dbReference type="GeneID" id="92814996"/>
<dbReference type="AlphaFoldDB" id="G5HBG6"/>
<evidence type="ECO:0000313" key="14">
    <source>
        <dbReference type="EMBL" id="EHB91932.1"/>
    </source>
</evidence>
<feature type="transmembrane region" description="Helical" evidence="13">
    <location>
        <begin position="136"/>
        <end position="157"/>
    </location>
</feature>
<dbReference type="OrthoDB" id="9807042at2"/>
<dbReference type="HOGENOM" id="CLU_030555_3_3_10"/>
<evidence type="ECO:0000256" key="9">
    <source>
        <dbReference type="ARBA" id="ARBA00022982"/>
    </source>
</evidence>
<gene>
    <name evidence="14" type="ORF">HMPREF9450_01981</name>
</gene>
<keyword evidence="11 13" id="KW-0408">Iron</keyword>
<feature type="transmembrane region" description="Helical" evidence="13">
    <location>
        <begin position="24"/>
        <end position="49"/>
    </location>
</feature>
<dbReference type="GO" id="GO:0016682">
    <property type="term" value="F:oxidoreductase activity, acting on diphenols and related substances as donors, oxygen as acceptor"/>
    <property type="evidence" value="ECO:0007669"/>
    <property type="project" value="TreeGrafter"/>
</dbReference>
<dbReference type="GO" id="GO:0009055">
    <property type="term" value="F:electron transfer activity"/>
    <property type="evidence" value="ECO:0007669"/>
    <property type="project" value="UniProtKB-UniRule"/>
</dbReference>
<keyword evidence="7 13" id="KW-0812">Transmembrane</keyword>
<evidence type="ECO:0000256" key="5">
    <source>
        <dbReference type="ARBA" id="ARBA00022519"/>
    </source>
</evidence>
<feature type="transmembrane region" description="Helical" evidence="13">
    <location>
        <begin position="227"/>
        <end position="245"/>
    </location>
</feature>
<comment type="caution">
    <text evidence="14">The sequence shown here is derived from an EMBL/GenBank/DDBJ whole genome shotgun (WGS) entry which is preliminary data.</text>
</comment>
<comment type="similarity">
    <text evidence="2 13">Belongs to the cytochrome ubiquinol oxidase subunit 1 family.</text>
</comment>
<feature type="transmembrane region" description="Helical" evidence="13">
    <location>
        <begin position="441"/>
        <end position="464"/>
    </location>
</feature>
<dbReference type="PIRSF" id="PIRSF006446">
    <property type="entry name" value="Cyt_quinol_oxidase_1"/>
    <property type="match status" value="1"/>
</dbReference>
<protein>
    <recommendedName>
        <fullName evidence="16">Cytochrome d ubiquinol oxidase subunit 1</fullName>
    </recommendedName>
</protein>
<evidence type="ECO:0000256" key="10">
    <source>
        <dbReference type="ARBA" id="ARBA00022989"/>
    </source>
</evidence>
<dbReference type="Proteomes" id="UP000006008">
    <property type="component" value="Unassembled WGS sequence"/>
</dbReference>
<evidence type="ECO:0000256" key="1">
    <source>
        <dbReference type="ARBA" id="ARBA00004429"/>
    </source>
</evidence>
<dbReference type="STRING" id="742725.HMPREF9450_01981"/>
<evidence type="ECO:0000256" key="6">
    <source>
        <dbReference type="ARBA" id="ARBA00022617"/>
    </source>
</evidence>
<dbReference type="Pfam" id="PF01654">
    <property type="entry name" value="Cyt_bd_oxida_I"/>
    <property type="match status" value="1"/>
</dbReference>
<evidence type="ECO:0000256" key="2">
    <source>
        <dbReference type="ARBA" id="ARBA00009819"/>
    </source>
</evidence>
<dbReference type="InterPro" id="IPR002585">
    <property type="entry name" value="Cyt-d_ubiquinol_oxidase_su_1"/>
</dbReference>
<keyword evidence="5" id="KW-0997">Cell inner membrane</keyword>
<evidence type="ECO:0000256" key="8">
    <source>
        <dbReference type="ARBA" id="ARBA00022723"/>
    </source>
</evidence>
<evidence type="ECO:0000256" key="12">
    <source>
        <dbReference type="ARBA" id="ARBA00023136"/>
    </source>
</evidence>
<feature type="transmembrane region" description="Helical" evidence="13">
    <location>
        <begin position="191"/>
        <end position="215"/>
    </location>
</feature>
<comment type="subcellular location">
    <subcellularLocation>
        <location evidence="1">Cell inner membrane</location>
        <topology evidence="1">Multi-pass membrane protein</topology>
    </subcellularLocation>
</comment>
<feature type="transmembrane region" description="Helical" evidence="13">
    <location>
        <begin position="405"/>
        <end position="432"/>
    </location>
</feature>
<feature type="transmembrane region" description="Helical" evidence="13">
    <location>
        <begin position="61"/>
        <end position="80"/>
    </location>
</feature>
<dbReference type="GO" id="GO:0005886">
    <property type="term" value="C:plasma membrane"/>
    <property type="evidence" value="ECO:0007669"/>
    <property type="project" value="UniProtKB-SubCell"/>
</dbReference>
<dbReference type="RefSeq" id="WP_009134787.1">
    <property type="nucleotide sequence ID" value="NZ_CP102250.1"/>
</dbReference>
<keyword evidence="8 13" id="KW-0479">Metal-binding</keyword>
<keyword evidence="15" id="KW-1185">Reference proteome</keyword>
<keyword evidence="10 13" id="KW-1133">Transmembrane helix</keyword>
<dbReference type="GO" id="GO:0019646">
    <property type="term" value="P:aerobic electron transport chain"/>
    <property type="evidence" value="ECO:0007669"/>
    <property type="project" value="InterPro"/>
</dbReference>
<keyword evidence="6 13" id="KW-0349">Heme</keyword>